<feature type="domain" description="Putative beta-lactamase-inhibitor-like PepSY-like" evidence="6">
    <location>
        <begin position="63"/>
        <end position="142"/>
    </location>
</feature>
<dbReference type="RefSeq" id="WP_199109351.1">
    <property type="nucleotide sequence ID" value="NZ_JAHWXQ010000002.1"/>
</dbReference>
<dbReference type="Pfam" id="PF06977">
    <property type="entry name" value="SdiA-regulated"/>
    <property type="match status" value="1"/>
</dbReference>
<accession>A0ABS6X9X9</accession>
<sequence length="423" mass="46962">MKKYSLYAFTLAVIMAGTACDPIWENTKVPEAVKVQFADRYPTIKNADWDNENGNFEAEFKVNGLERTALFSPDGKLLSYTEEIDQRHLPNSILSQVQAQYANYRIDEAHRVQQNGNANYVVELEDNMDEVKLHFDASGKLIEQQKSTATAIQQEASLIPTGIQNGGTNGLNAPVEQWELPDNLREVSGIAMLEDGLIACVQDEEGAIHLWDPQKKTIVEKINFAGPGDYEGISIVDKDAYILRSDGSIYEVTDFRNGKPAVKEYKTVLASTQNTEGLAYDATNNRLLIACKGYDSTLGDNKGIYSFSLNDKKMQAEPVFQISLKQDNLSTTGKKKKKGQYDVLQPSSFEVHPTTGELYLMDAVNTRLHVINEQGEILKTIPLDKQLFKQPEGLTFNPNGELYIASEGGKKGKGVIVKYASGI</sequence>
<feature type="chain" id="PRO_5046229619" evidence="5">
    <location>
        <begin position="20"/>
        <end position="423"/>
    </location>
</feature>
<keyword evidence="5" id="KW-0732">Signal</keyword>
<evidence type="ECO:0000256" key="5">
    <source>
        <dbReference type="SAM" id="SignalP"/>
    </source>
</evidence>
<evidence type="ECO:0000256" key="1">
    <source>
        <dbReference type="ARBA" id="ARBA00004236"/>
    </source>
</evidence>
<dbReference type="SUPFAM" id="SSF50969">
    <property type="entry name" value="YVTN repeat-like/Quinoprotein amine dehydrogenase"/>
    <property type="match status" value="1"/>
</dbReference>
<dbReference type="Proteomes" id="UP000774935">
    <property type="component" value="Unassembled WGS sequence"/>
</dbReference>
<protein>
    <submittedName>
        <fullName evidence="7">SdiA-regulated domain-containing protein</fullName>
    </submittedName>
</protein>
<dbReference type="InterPro" id="IPR009722">
    <property type="entry name" value="YjiK/CarP"/>
</dbReference>
<comment type="caution">
    <text evidence="7">The sequence shown here is derived from an EMBL/GenBank/DDBJ whole genome shotgun (WGS) entry which is preliminary data.</text>
</comment>
<dbReference type="SUPFAM" id="SSF160574">
    <property type="entry name" value="BT0923-like"/>
    <property type="match status" value="1"/>
</dbReference>
<name>A0ABS6X9X9_9BACT</name>
<dbReference type="InterPro" id="IPR011042">
    <property type="entry name" value="6-blade_b-propeller_TolB-like"/>
</dbReference>
<evidence type="ECO:0000256" key="2">
    <source>
        <dbReference type="ARBA" id="ARBA00009852"/>
    </source>
</evidence>
<comment type="similarity">
    <text evidence="2">Belongs to the YjiK family.</text>
</comment>
<evidence type="ECO:0000256" key="3">
    <source>
        <dbReference type="ARBA" id="ARBA00022475"/>
    </source>
</evidence>
<keyword evidence="8" id="KW-1185">Reference proteome</keyword>
<reference evidence="7 8" key="1">
    <citation type="submission" date="2021-07" db="EMBL/GenBank/DDBJ databases">
        <authorList>
            <person name="Kim M.K."/>
        </authorList>
    </citation>
    <scope>NUCLEOTIDE SEQUENCE [LARGE SCALE GENOMIC DNA]</scope>
    <source>
        <strain evidence="7 8">HLY7-15</strain>
    </source>
</reference>
<organism evidence="7 8">
    <name type="scientific">Pontibacter populi</name>
    <dbReference type="NCBI Taxonomy" id="890055"/>
    <lineage>
        <taxon>Bacteria</taxon>
        <taxon>Pseudomonadati</taxon>
        <taxon>Bacteroidota</taxon>
        <taxon>Cytophagia</taxon>
        <taxon>Cytophagales</taxon>
        <taxon>Hymenobacteraceae</taxon>
        <taxon>Pontibacter</taxon>
    </lineage>
</organism>
<keyword evidence="3" id="KW-1003">Cell membrane</keyword>
<proteinExistence type="inferred from homology"/>
<dbReference type="EMBL" id="JAHWXQ010000002">
    <property type="protein sequence ID" value="MBW3364799.1"/>
    <property type="molecule type" value="Genomic_DNA"/>
</dbReference>
<keyword evidence="4" id="KW-0472">Membrane</keyword>
<dbReference type="InterPro" id="IPR021533">
    <property type="entry name" value="PepSY-like"/>
</dbReference>
<feature type="signal peptide" evidence="5">
    <location>
        <begin position="1"/>
        <end position="19"/>
    </location>
</feature>
<dbReference type="Gene3D" id="3.10.450.360">
    <property type="match status" value="1"/>
</dbReference>
<dbReference type="InterPro" id="IPR011044">
    <property type="entry name" value="Quino_amine_DH_bsu"/>
</dbReference>
<evidence type="ECO:0000259" key="6">
    <source>
        <dbReference type="Pfam" id="PF11396"/>
    </source>
</evidence>
<dbReference type="Gene3D" id="2.120.10.30">
    <property type="entry name" value="TolB, C-terminal domain"/>
    <property type="match status" value="1"/>
</dbReference>
<evidence type="ECO:0000313" key="7">
    <source>
        <dbReference type="EMBL" id="MBW3364799.1"/>
    </source>
</evidence>
<gene>
    <name evidence="7" type="ORF">KYK27_07085</name>
</gene>
<comment type="subcellular location">
    <subcellularLocation>
        <location evidence="1">Cell membrane</location>
    </subcellularLocation>
</comment>
<dbReference type="Pfam" id="PF11396">
    <property type="entry name" value="PepSY_like"/>
    <property type="match status" value="1"/>
</dbReference>
<dbReference type="PROSITE" id="PS51257">
    <property type="entry name" value="PROKAR_LIPOPROTEIN"/>
    <property type="match status" value="1"/>
</dbReference>
<evidence type="ECO:0000313" key="8">
    <source>
        <dbReference type="Proteomes" id="UP000774935"/>
    </source>
</evidence>
<evidence type="ECO:0000256" key="4">
    <source>
        <dbReference type="ARBA" id="ARBA00023136"/>
    </source>
</evidence>